<keyword evidence="11" id="KW-0472">Membrane</keyword>
<evidence type="ECO:0000256" key="9">
    <source>
        <dbReference type="ARBA" id="ARBA00022840"/>
    </source>
</evidence>
<evidence type="ECO:0000256" key="13">
    <source>
        <dbReference type="ARBA" id="ARBA00047899"/>
    </source>
</evidence>
<dbReference type="SMART" id="SM01132">
    <property type="entry name" value="DIL"/>
    <property type="match status" value="1"/>
</dbReference>
<keyword evidence="4" id="KW-0808">Transferase</keyword>
<evidence type="ECO:0000313" key="19">
    <source>
        <dbReference type="Proteomes" id="UP000230069"/>
    </source>
</evidence>
<evidence type="ECO:0000259" key="17">
    <source>
        <dbReference type="PROSITE" id="PS51126"/>
    </source>
</evidence>
<dbReference type="Pfam" id="PF01843">
    <property type="entry name" value="DIL"/>
    <property type="match status" value="1"/>
</dbReference>
<dbReference type="EC" id="2.7.11.1" evidence="2"/>
<reference evidence="18 19" key="1">
    <citation type="submission" date="2017-09" db="EMBL/GenBank/DDBJ databases">
        <title>WGS assembly of Aquilegia coerulea Goldsmith.</title>
        <authorList>
            <person name="Hodges S."/>
            <person name="Kramer E."/>
            <person name="Nordborg M."/>
            <person name="Tomkins J."/>
            <person name="Borevitz J."/>
            <person name="Derieg N."/>
            <person name="Yan J."/>
            <person name="Mihaltcheva S."/>
            <person name="Hayes R.D."/>
            <person name="Rokhsar D."/>
        </authorList>
    </citation>
    <scope>NUCLEOTIDE SEQUENCE [LARGE SCALE GENOMIC DNA]</scope>
    <source>
        <strain evidence="19">cv. Goldsmith</strain>
    </source>
</reference>
<dbReference type="GO" id="GO:0004674">
    <property type="term" value="F:protein serine/threonine kinase activity"/>
    <property type="evidence" value="ECO:0007669"/>
    <property type="project" value="UniProtKB-KW"/>
</dbReference>
<dbReference type="InterPro" id="IPR011009">
    <property type="entry name" value="Kinase-like_dom_sf"/>
</dbReference>
<evidence type="ECO:0000256" key="12">
    <source>
        <dbReference type="ARBA" id="ARBA00023180"/>
    </source>
</evidence>
<dbReference type="EMBL" id="KZ305108">
    <property type="protein sequence ID" value="PIA26541.1"/>
    <property type="molecule type" value="Genomic_DNA"/>
</dbReference>
<dbReference type="Gene3D" id="1.10.510.10">
    <property type="entry name" value="Transferase(Phosphotransferase) domain 1"/>
    <property type="match status" value="1"/>
</dbReference>
<keyword evidence="3" id="KW-0723">Serine/threonine-protein kinase</keyword>
<evidence type="ECO:0000256" key="6">
    <source>
        <dbReference type="ARBA" id="ARBA00022729"/>
    </source>
</evidence>
<keyword evidence="8" id="KW-0418">Kinase</keyword>
<proteinExistence type="predicted"/>
<evidence type="ECO:0000256" key="15">
    <source>
        <dbReference type="PROSITE-ProRule" id="PRU10141"/>
    </source>
</evidence>
<dbReference type="InterPro" id="IPR002710">
    <property type="entry name" value="Dilute_dom"/>
</dbReference>
<dbReference type="PANTHER" id="PTHR27009">
    <property type="entry name" value="RUST RESISTANCE KINASE LR10-RELATED"/>
    <property type="match status" value="1"/>
</dbReference>
<evidence type="ECO:0000256" key="2">
    <source>
        <dbReference type="ARBA" id="ARBA00012513"/>
    </source>
</evidence>
<comment type="catalytic activity">
    <reaction evidence="13">
        <text>L-threonyl-[protein] + ATP = O-phospho-L-threonyl-[protein] + ADP + H(+)</text>
        <dbReference type="Rhea" id="RHEA:46608"/>
        <dbReference type="Rhea" id="RHEA-COMP:11060"/>
        <dbReference type="Rhea" id="RHEA-COMP:11605"/>
        <dbReference type="ChEBI" id="CHEBI:15378"/>
        <dbReference type="ChEBI" id="CHEBI:30013"/>
        <dbReference type="ChEBI" id="CHEBI:30616"/>
        <dbReference type="ChEBI" id="CHEBI:61977"/>
        <dbReference type="ChEBI" id="CHEBI:456216"/>
        <dbReference type="EC" id="2.7.11.1"/>
    </reaction>
</comment>
<dbReference type="Gene3D" id="3.30.200.20">
    <property type="entry name" value="Phosphorylase Kinase, domain 1"/>
    <property type="match status" value="1"/>
</dbReference>
<dbReference type="FunFam" id="1.10.510.10:FF:001023">
    <property type="entry name" value="Os07g0541700 protein"/>
    <property type="match status" value="1"/>
</dbReference>
<evidence type="ECO:0000256" key="11">
    <source>
        <dbReference type="ARBA" id="ARBA00023136"/>
    </source>
</evidence>
<dbReference type="InterPro" id="IPR037975">
    <property type="entry name" value="MyosinXI_CBD"/>
</dbReference>
<dbReference type="PROSITE" id="PS00107">
    <property type="entry name" value="PROTEIN_KINASE_ATP"/>
    <property type="match status" value="1"/>
</dbReference>
<evidence type="ECO:0000256" key="3">
    <source>
        <dbReference type="ARBA" id="ARBA00022527"/>
    </source>
</evidence>
<keyword evidence="5" id="KW-0812">Transmembrane</keyword>
<dbReference type="CDD" id="cd15475">
    <property type="entry name" value="MyosinXI_CBD"/>
    <property type="match status" value="1"/>
</dbReference>
<keyword evidence="10" id="KW-1133">Transmembrane helix</keyword>
<dbReference type="PROSITE" id="PS50011">
    <property type="entry name" value="PROTEIN_KINASE_DOM"/>
    <property type="match status" value="1"/>
</dbReference>
<dbReference type="OrthoDB" id="6108017at2759"/>
<feature type="domain" description="Protein kinase" evidence="16">
    <location>
        <begin position="41"/>
        <end position="320"/>
    </location>
</feature>
<dbReference type="STRING" id="218851.A0A2G5C5N6"/>
<dbReference type="InterPro" id="IPR017441">
    <property type="entry name" value="Protein_kinase_ATP_BS"/>
</dbReference>
<keyword evidence="6" id="KW-0732">Signal</keyword>
<name>A0A2G5C5N6_AQUCA</name>
<evidence type="ECO:0000256" key="8">
    <source>
        <dbReference type="ARBA" id="ARBA00022777"/>
    </source>
</evidence>
<evidence type="ECO:0000313" key="18">
    <source>
        <dbReference type="EMBL" id="PIA26541.1"/>
    </source>
</evidence>
<accession>A0A2G5C5N6</accession>
<dbReference type="GO" id="GO:0007015">
    <property type="term" value="P:actin filament organization"/>
    <property type="evidence" value="ECO:0007669"/>
    <property type="project" value="InterPro"/>
</dbReference>
<dbReference type="SMART" id="SM00220">
    <property type="entry name" value="S_TKc"/>
    <property type="match status" value="1"/>
</dbReference>
<evidence type="ECO:0000259" key="16">
    <source>
        <dbReference type="PROSITE" id="PS50011"/>
    </source>
</evidence>
<feature type="domain" description="Dilute" evidence="17">
    <location>
        <begin position="446"/>
        <end position="796"/>
    </location>
</feature>
<keyword evidence="19" id="KW-1185">Reference proteome</keyword>
<dbReference type="InterPro" id="IPR000719">
    <property type="entry name" value="Prot_kinase_dom"/>
</dbReference>
<dbReference type="AlphaFoldDB" id="A0A2G5C5N6"/>
<comment type="subcellular location">
    <subcellularLocation>
        <location evidence="1">Membrane</location>
        <topology evidence="1">Single-pass type I membrane protein</topology>
    </subcellularLocation>
</comment>
<feature type="binding site" evidence="15">
    <location>
        <position position="69"/>
    </location>
    <ligand>
        <name>ATP</name>
        <dbReference type="ChEBI" id="CHEBI:30616"/>
    </ligand>
</feature>
<evidence type="ECO:0000256" key="5">
    <source>
        <dbReference type="ARBA" id="ARBA00022692"/>
    </source>
</evidence>
<sequence length="808" mass="92186">MDVNNTSRSEDSSLDLVEKFLSALGPKPYSLEDLENFTSNFSKSNKVGSGGYGEVYRGQFPGGVQVAIKVLTQKDVIEESFMAEVSTMGKAYHRNLVKLYGYCFERNMKALVYEYMENGSLDKILYENSFGCIEWEKLYNIAIGTAKGLLYLHDGWDEQIIHYDIKASNILLDRNLCPKITDFGLAKLLNRDESHVPLTRIRGTIGYNAPETWMPGSQVTYKCDVYSFGMMLFEVLGKRSNGMGENWFPAQVWEKFEKGQLEHVLRDCGITKKDSEKAKILSLVALWCAQYTPEIRPSMIDVVLMLEKRIPVGRPPYPFQFRQSSNSSVPPSVLETVPEVYSKDHERIKEKVTNIVSENPVLPQHSVVLSSSGEDLASEPTHTIFEKTEKGQNEESRDISENQDLLIKCISQDLGFSAGRPVTSCLIYKCLLHWKSFEDEKTNLFDRIIQEIGSAIQYYTLMSMLLMYLRFTLLKVHDNNDSLSYWLSNASTLVFLLQHTLKASGALSSTPQQRRMASTSLFGRMTQGLRGPPLNTGISFLNGRIRGEVDDSRHFEAKYPALLFKQQLTAFLEKIYALIRDKLKKEISPMLGFCIQVPRTSRASLVKGSRSQQDLLVHWGSIVKILNNYLKTLRENYVPPLIVRQLFTQIFSFVNVQLFNSVLLRRECCSFSNGEFIKHGLAELENWCFTATEEVIYQKPKKTFKEITNDLCPVLSVQQLYRITTMYWDDKYGTHSVSPEVISSMRVVMTEESNIAVSSSFLLDDNSRIPFSLDDISKSIQQIDIADIDPPSFLRENSEFHFLLQLEE</sequence>
<dbReference type="InterPro" id="IPR045874">
    <property type="entry name" value="LRK10/LRL21-25-like"/>
</dbReference>
<evidence type="ECO:0000256" key="7">
    <source>
        <dbReference type="ARBA" id="ARBA00022741"/>
    </source>
</evidence>
<dbReference type="InterPro" id="IPR008271">
    <property type="entry name" value="Ser/Thr_kinase_AS"/>
</dbReference>
<dbReference type="GO" id="GO:0016020">
    <property type="term" value="C:membrane"/>
    <property type="evidence" value="ECO:0007669"/>
    <property type="project" value="UniProtKB-SubCell"/>
</dbReference>
<keyword evidence="7 15" id="KW-0547">Nucleotide-binding</keyword>
<dbReference type="InterPro" id="IPR001245">
    <property type="entry name" value="Ser-Thr/Tyr_kinase_cat_dom"/>
</dbReference>
<dbReference type="InParanoid" id="A0A2G5C5N6"/>
<dbReference type="Proteomes" id="UP000230069">
    <property type="component" value="Unassembled WGS sequence"/>
</dbReference>
<dbReference type="PROSITE" id="PS00108">
    <property type="entry name" value="PROTEIN_KINASE_ST"/>
    <property type="match status" value="1"/>
</dbReference>
<protein>
    <recommendedName>
        <fullName evidence="2">non-specific serine/threonine protein kinase</fullName>
        <ecNumber evidence="2">2.7.11.1</ecNumber>
    </recommendedName>
</protein>
<evidence type="ECO:0000256" key="1">
    <source>
        <dbReference type="ARBA" id="ARBA00004479"/>
    </source>
</evidence>
<dbReference type="PROSITE" id="PS51126">
    <property type="entry name" value="DILUTE"/>
    <property type="match status" value="1"/>
</dbReference>
<gene>
    <name evidence="18" type="ORF">AQUCO_09100021v1</name>
</gene>
<dbReference type="SUPFAM" id="SSF56112">
    <property type="entry name" value="Protein kinase-like (PK-like)"/>
    <property type="match status" value="1"/>
</dbReference>
<dbReference type="GO" id="GO:0005524">
    <property type="term" value="F:ATP binding"/>
    <property type="evidence" value="ECO:0007669"/>
    <property type="project" value="UniProtKB-UniRule"/>
</dbReference>
<comment type="catalytic activity">
    <reaction evidence="14">
        <text>L-seryl-[protein] + ATP = O-phospho-L-seryl-[protein] + ADP + H(+)</text>
        <dbReference type="Rhea" id="RHEA:17989"/>
        <dbReference type="Rhea" id="RHEA-COMP:9863"/>
        <dbReference type="Rhea" id="RHEA-COMP:11604"/>
        <dbReference type="ChEBI" id="CHEBI:15378"/>
        <dbReference type="ChEBI" id="CHEBI:29999"/>
        <dbReference type="ChEBI" id="CHEBI:30616"/>
        <dbReference type="ChEBI" id="CHEBI:83421"/>
        <dbReference type="ChEBI" id="CHEBI:456216"/>
        <dbReference type="EC" id="2.7.11.1"/>
    </reaction>
</comment>
<evidence type="ECO:0000256" key="14">
    <source>
        <dbReference type="ARBA" id="ARBA00048679"/>
    </source>
</evidence>
<evidence type="ECO:0000256" key="4">
    <source>
        <dbReference type="ARBA" id="ARBA00022679"/>
    </source>
</evidence>
<evidence type="ECO:0000256" key="10">
    <source>
        <dbReference type="ARBA" id="ARBA00022989"/>
    </source>
</evidence>
<keyword evidence="12" id="KW-0325">Glycoprotein</keyword>
<organism evidence="18 19">
    <name type="scientific">Aquilegia coerulea</name>
    <name type="common">Rocky mountain columbine</name>
    <dbReference type="NCBI Taxonomy" id="218851"/>
    <lineage>
        <taxon>Eukaryota</taxon>
        <taxon>Viridiplantae</taxon>
        <taxon>Streptophyta</taxon>
        <taxon>Embryophyta</taxon>
        <taxon>Tracheophyta</taxon>
        <taxon>Spermatophyta</taxon>
        <taxon>Magnoliopsida</taxon>
        <taxon>Ranunculales</taxon>
        <taxon>Ranunculaceae</taxon>
        <taxon>Thalictroideae</taxon>
        <taxon>Aquilegia</taxon>
    </lineage>
</organism>
<dbReference type="Pfam" id="PF07714">
    <property type="entry name" value="PK_Tyr_Ser-Thr"/>
    <property type="match status" value="1"/>
</dbReference>
<keyword evidence="9 15" id="KW-0067">ATP-binding</keyword>